<dbReference type="InterPro" id="IPR036465">
    <property type="entry name" value="vWFA_dom_sf"/>
</dbReference>
<keyword evidence="1" id="KW-1133">Transmembrane helix</keyword>
<keyword evidence="4" id="KW-1185">Reference proteome</keyword>
<evidence type="ECO:0000256" key="1">
    <source>
        <dbReference type="SAM" id="Phobius"/>
    </source>
</evidence>
<reference evidence="3 4" key="1">
    <citation type="submission" date="2020-08" db="EMBL/GenBank/DDBJ databases">
        <title>Genomic Encyclopedia of Type Strains, Phase IV (KMG-IV): sequencing the most valuable type-strain genomes for metagenomic binning, comparative biology and taxonomic classification.</title>
        <authorList>
            <person name="Goeker M."/>
        </authorList>
    </citation>
    <scope>NUCLEOTIDE SEQUENCE [LARGE SCALE GENOMIC DNA]</scope>
    <source>
        <strain evidence="3 4">DSM 26385</strain>
    </source>
</reference>
<gene>
    <name evidence="3" type="ORF">GGQ66_002064</name>
</gene>
<dbReference type="Pfam" id="PF13400">
    <property type="entry name" value="Tad"/>
    <property type="match status" value="1"/>
</dbReference>
<proteinExistence type="predicted"/>
<dbReference type="RefSeq" id="WP_183792112.1">
    <property type="nucleotide sequence ID" value="NZ_JACIDU010000007.1"/>
</dbReference>
<dbReference type="Gene3D" id="3.40.50.410">
    <property type="entry name" value="von Willebrand factor, type A domain"/>
    <property type="match status" value="1"/>
</dbReference>
<dbReference type="InterPro" id="IPR028087">
    <property type="entry name" value="Tad_N"/>
</dbReference>
<accession>A0A7W6P250</accession>
<comment type="caution">
    <text evidence="3">The sequence shown here is derived from an EMBL/GenBank/DDBJ whole genome shotgun (WGS) entry which is preliminary data.</text>
</comment>
<organism evidence="3 4">
    <name type="scientific">Allorhizobium borbori</name>
    <dbReference type="NCBI Taxonomy" id="485907"/>
    <lineage>
        <taxon>Bacteria</taxon>
        <taxon>Pseudomonadati</taxon>
        <taxon>Pseudomonadota</taxon>
        <taxon>Alphaproteobacteria</taxon>
        <taxon>Hyphomicrobiales</taxon>
        <taxon>Rhizobiaceae</taxon>
        <taxon>Rhizobium/Agrobacterium group</taxon>
        <taxon>Allorhizobium</taxon>
    </lineage>
</organism>
<keyword evidence="1" id="KW-0812">Transmembrane</keyword>
<evidence type="ECO:0000259" key="2">
    <source>
        <dbReference type="Pfam" id="PF13400"/>
    </source>
</evidence>
<keyword evidence="1" id="KW-0472">Membrane</keyword>
<evidence type="ECO:0000313" key="3">
    <source>
        <dbReference type="EMBL" id="MBB4103506.1"/>
    </source>
</evidence>
<feature type="transmembrane region" description="Helical" evidence="1">
    <location>
        <begin position="16"/>
        <end position="39"/>
    </location>
</feature>
<protein>
    <recommendedName>
        <fullName evidence="2">Putative Flp pilus-assembly TadG-like N-terminal domain-containing protein</fullName>
    </recommendedName>
</protein>
<sequence length="429" mass="45793">MIELAKSFLRSTTGHFGIMTALLAVPMIACVGIAVDYTYALERREAYQNAADAAAVGVLSQKSSTMSAALAMSGDGEVALGAEEALKLFNAQLTPAEQALVESVNISVARRSSDIVSNVNFTLNVPTSFLSIINVSKIDVTGNSSAVSPDNHFVDFHILIDNTPSMGVAATEAGIETMEKNTSDTCAFACHTTNTTNNYYTLAKSLGVKMRIDVVRQATQTLTDTAASTRVSDEQFRMAVYTFGTKAETMGLTTVSALSNDLGAVKTLANAVDLMTIPYQGYNNDQTTSFDLALTNIKPMVGNGGKGSSKTDREKVLFLVADGVGDSAKSSGCTKKTTGTRCQEPIDTKFCTPIKAQGVKIAVLYTTYLPLPKNGWYNSWIKPFQTEIATKMKECASDGLYFEVGLGSDLSEAMNALFYKIAGKPRITG</sequence>
<dbReference type="Proteomes" id="UP000584824">
    <property type="component" value="Unassembled WGS sequence"/>
</dbReference>
<dbReference type="SUPFAM" id="SSF53300">
    <property type="entry name" value="vWA-like"/>
    <property type="match status" value="1"/>
</dbReference>
<dbReference type="EMBL" id="JACIDU010000007">
    <property type="protein sequence ID" value="MBB4103506.1"/>
    <property type="molecule type" value="Genomic_DNA"/>
</dbReference>
<name>A0A7W6P250_9HYPH</name>
<evidence type="ECO:0000313" key="4">
    <source>
        <dbReference type="Proteomes" id="UP000584824"/>
    </source>
</evidence>
<feature type="domain" description="Putative Flp pilus-assembly TadG-like N-terminal" evidence="2">
    <location>
        <begin position="19"/>
        <end position="56"/>
    </location>
</feature>
<dbReference type="AlphaFoldDB" id="A0A7W6P250"/>